<dbReference type="SUPFAM" id="SSF51905">
    <property type="entry name" value="FAD/NAD(P)-binding domain"/>
    <property type="match status" value="1"/>
</dbReference>
<evidence type="ECO:0000256" key="3">
    <source>
        <dbReference type="ARBA" id="ARBA00022827"/>
    </source>
</evidence>
<dbReference type="Pfam" id="PF01593">
    <property type="entry name" value="Amino_oxidase"/>
    <property type="match status" value="1"/>
</dbReference>
<name>A0A160VE21_9ZZZZ</name>
<keyword evidence="1" id="KW-0285">Flavoprotein</keyword>
<evidence type="ECO:0000259" key="6">
    <source>
        <dbReference type="Pfam" id="PF01593"/>
    </source>
</evidence>
<evidence type="ECO:0000256" key="4">
    <source>
        <dbReference type="ARBA" id="ARBA00022857"/>
    </source>
</evidence>
<keyword evidence="4" id="KW-0521">NADP</keyword>
<protein>
    <submittedName>
        <fullName evidence="7">Carotenoid cis-trans isomerase</fullName>
        <ecNumber evidence="7">5.2.-.-</ecNumber>
    </submittedName>
</protein>
<dbReference type="InterPro" id="IPR002937">
    <property type="entry name" value="Amino_oxidase"/>
</dbReference>
<keyword evidence="7" id="KW-0413">Isomerase</keyword>
<dbReference type="GO" id="GO:0016853">
    <property type="term" value="F:isomerase activity"/>
    <property type="evidence" value="ECO:0007669"/>
    <property type="project" value="UniProtKB-KW"/>
</dbReference>
<organism evidence="7">
    <name type="scientific">hydrothermal vent metagenome</name>
    <dbReference type="NCBI Taxonomy" id="652676"/>
    <lineage>
        <taxon>unclassified sequences</taxon>
        <taxon>metagenomes</taxon>
        <taxon>ecological metagenomes</taxon>
    </lineage>
</organism>
<dbReference type="AlphaFoldDB" id="A0A160VE21"/>
<evidence type="ECO:0000313" key="7">
    <source>
        <dbReference type="EMBL" id="CUV08685.1"/>
    </source>
</evidence>
<evidence type="ECO:0000256" key="2">
    <source>
        <dbReference type="ARBA" id="ARBA00022729"/>
    </source>
</evidence>
<dbReference type="PANTHER" id="PTHR46091">
    <property type="entry name" value="BLR7054 PROTEIN"/>
    <property type="match status" value="1"/>
</dbReference>
<evidence type="ECO:0000256" key="1">
    <source>
        <dbReference type="ARBA" id="ARBA00022630"/>
    </source>
</evidence>
<keyword evidence="2" id="KW-0732">Signal</keyword>
<keyword evidence="3" id="KW-0274">FAD</keyword>
<proteinExistence type="predicted"/>
<feature type="domain" description="Amine oxidase" evidence="6">
    <location>
        <begin position="25"/>
        <end position="517"/>
    </location>
</feature>
<dbReference type="GO" id="GO:0016491">
    <property type="term" value="F:oxidoreductase activity"/>
    <property type="evidence" value="ECO:0007669"/>
    <property type="project" value="InterPro"/>
</dbReference>
<keyword evidence="5" id="KW-0520">NAD</keyword>
<dbReference type="Gene3D" id="3.50.50.60">
    <property type="entry name" value="FAD/NAD(P)-binding domain"/>
    <property type="match status" value="2"/>
</dbReference>
<reference evidence="7" key="1">
    <citation type="submission" date="2015-10" db="EMBL/GenBank/DDBJ databases">
        <authorList>
            <person name="Gilbert D.G."/>
        </authorList>
    </citation>
    <scope>NUCLEOTIDE SEQUENCE</scope>
</reference>
<evidence type="ECO:0000256" key="5">
    <source>
        <dbReference type="ARBA" id="ARBA00023027"/>
    </source>
</evidence>
<gene>
    <name evidence="7" type="ORF">MGWOODY_Mmi2496</name>
</gene>
<dbReference type="InterPro" id="IPR036188">
    <property type="entry name" value="FAD/NAD-bd_sf"/>
</dbReference>
<dbReference type="EMBL" id="FAXC01000111">
    <property type="protein sequence ID" value="CUV08685.1"/>
    <property type="molecule type" value="Genomic_DNA"/>
</dbReference>
<sequence length="525" mass="59918">MKKWTGYRSELAQEKFDVIIIGSGMSGLTTAVLLGQHNYRVLLVEKHFKAGGFTHTFKRKQYEWDVGIHYIGEVHNTKTYARRLFDRVTDGKLQWAKMDDNYDRIIFPDKSYDFIAPKEKFIDSLSAHFPEEEHNIREYVNLLNSQVKSVKGFFSSKALPKWLAPLLRNSMTKQFYKNANRTTKEVLGELTQNEKLLGVLTGQWGDHGLPPERSSFAMHAMVARHYLDGGNYPVGGSRMIAEYTTDLIEKLGGKVVVSTGVDEILVHGGKVTGVRLENGNELFADKVVSSAGLVNTVNTFLRNQPQFSKFKSKLKKVQPTESYLCLYIGLKKSAKELGLKTTNLWIYPGYNHDKNIADYQQDPDGDFPVVYVSFPSAKDPDWDKNHPGCATMEAITLGRWEWVEKWDKKPWKKRGNEYENFKEEISQKILNIVFKHVPNVKESLDHYELSTPLSVRDMAHYPAGEMYGLNHTPKRFRQKWLRPQTGIKNLYLTGQDITTVGLTSALFSGLLTASTILGKNLFKEL</sequence>
<dbReference type="PANTHER" id="PTHR46091:SF3">
    <property type="entry name" value="AMINE OXIDASE DOMAIN-CONTAINING PROTEIN"/>
    <property type="match status" value="1"/>
</dbReference>
<accession>A0A160VE21</accession>
<dbReference type="InterPro" id="IPR052206">
    <property type="entry name" value="Retinol_saturase"/>
</dbReference>
<dbReference type="EC" id="5.2.-.-" evidence="7"/>